<organism evidence="4 5">
    <name type="scientific">Stephania cephalantha</name>
    <dbReference type="NCBI Taxonomy" id="152367"/>
    <lineage>
        <taxon>Eukaryota</taxon>
        <taxon>Viridiplantae</taxon>
        <taxon>Streptophyta</taxon>
        <taxon>Embryophyta</taxon>
        <taxon>Tracheophyta</taxon>
        <taxon>Spermatophyta</taxon>
        <taxon>Magnoliopsida</taxon>
        <taxon>Ranunculales</taxon>
        <taxon>Menispermaceae</taxon>
        <taxon>Menispermoideae</taxon>
        <taxon>Cissampelideae</taxon>
        <taxon>Stephania</taxon>
    </lineage>
</organism>
<dbReference type="GO" id="GO:0000226">
    <property type="term" value="P:microtubule cytoskeleton organization"/>
    <property type="evidence" value="ECO:0007669"/>
    <property type="project" value="InterPro"/>
</dbReference>
<comment type="similarity">
    <text evidence="1">Belongs to the MAP65/ASE1 family.</text>
</comment>
<dbReference type="EMBL" id="JBBNAG010000002">
    <property type="protein sequence ID" value="KAK9157684.1"/>
    <property type="molecule type" value="Genomic_DNA"/>
</dbReference>
<protein>
    <submittedName>
        <fullName evidence="4">Uncharacterized protein</fullName>
    </submittedName>
</protein>
<evidence type="ECO:0000256" key="3">
    <source>
        <dbReference type="SAM" id="MobiDB-lite"/>
    </source>
</evidence>
<reference evidence="4 5" key="1">
    <citation type="submission" date="2024-01" db="EMBL/GenBank/DDBJ databases">
        <title>Genome assemblies of Stephania.</title>
        <authorList>
            <person name="Yang L."/>
        </authorList>
    </citation>
    <scope>NUCLEOTIDE SEQUENCE [LARGE SCALE GENOMIC DNA]</scope>
    <source>
        <strain evidence="4">JXDWG</strain>
        <tissue evidence="4">Leaf</tissue>
    </source>
</reference>
<evidence type="ECO:0000256" key="2">
    <source>
        <dbReference type="ARBA" id="ARBA00022701"/>
    </source>
</evidence>
<dbReference type="PANTHER" id="PTHR19321">
    <property type="entry name" value="PROTEIN REGULATOR OF CYTOKINESIS 1 PRC1-RELATED"/>
    <property type="match status" value="1"/>
</dbReference>
<dbReference type="GO" id="GO:0005819">
    <property type="term" value="C:spindle"/>
    <property type="evidence" value="ECO:0007669"/>
    <property type="project" value="TreeGrafter"/>
</dbReference>
<name>A0AAP0KTQ3_9MAGN</name>
<proteinExistence type="inferred from homology"/>
<dbReference type="PANTHER" id="PTHR19321:SF3">
    <property type="entry name" value="65-KDA MICROTUBULE-ASSOCIATED PROTEIN 8"/>
    <property type="match status" value="1"/>
</dbReference>
<keyword evidence="2" id="KW-0493">Microtubule</keyword>
<feature type="compositionally biased region" description="Basic and acidic residues" evidence="3">
    <location>
        <begin position="143"/>
        <end position="157"/>
    </location>
</feature>
<evidence type="ECO:0000313" key="5">
    <source>
        <dbReference type="Proteomes" id="UP001419268"/>
    </source>
</evidence>
<feature type="compositionally biased region" description="Basic and acidic residues" evidence="3">
    <location>
        <begin position="217"/>
        <end position="232"/>
    </location>
</feature>
<dbReference type="Proteomes" id="UP001419268">
    <property type="component" value="Unassembled WGS sequence"/>
</dbReference>
<keyword evidence="5" id="KW-1185">Reference proteome</keyword>
<dbReference type="InterPro" id="IPR007145">
    <property type="entry name" value="MAP65_Ase1_PRC1"/>
</dbReference>
<accession>A0AAP0KTQ3</accession>
<gene>
    <name evidence="4" type="ORF">Scep_004258</name>
</gene>
<feature type="compositionally biased region" description="Basic and acidic residues" evidence="3">
    <location>
        <begin position="164"/>
        <end position="191"/>
    </location>
</feature>
<dbReference type="GO" id="GO:0005874">
    <property type="term" value="C:microtubule"/>
    <property type="evidence" value="ECO:0007669"/>
    <property type="project" value="UniProtKB-KW"/>
</dbReference>
<evidence type="ECO:0000256" key="1">
    <source>
        <dbReference type="ARBA" id="ARBA00006187"/>
    </source>
</evidence>
<dbReference type="AlphaFoldDB" id="A0AAP0KTQ3"/>
<dbReference type="GO" id="GO:0008017">
    <property type="term" value="F:microtubule binding"/>
    <property type="evidence" value="ECO:0007669"/>
    <property type="project" value="InterPro"/>
</dbReference>
<evidence type="ECO:0000313" key="4">
    <source>
        <dbReference type="EMBL" id="KAK9157684.1"/>
    </source>
</evidence>
<comment type="caution">
    <text evidence="4">The sequence shown here is derived from an EMBL/GenBank/DDBJ whole genome shotgun (WGS) entry which is preliminary data.</text>
</comment>
<feature type="region of interest" description="Disordered" evidence="3">
    <location>
        <begin position="143"/>
        <end position="268"/>
    </location>
</feature>
<sequence length="268" mass="31028">MHLLSLAELRSAQPIGLDFTVQGRYAVIEGLSDSGMLRFLDENRYSVSRRAHRNLKRAERARIAVNKIPALVDSLIAKTRSWEDERRKVFLYDEFATNKTDGKSRSTEAHKIDIQKNPGFPVKRQVSLEVPLLAMLEEYNLSRQEKEEEKQRQRVEDEPVGEGKMCEIEVPRARPHDRERSTAKKTNDWGRGRGRQRNRTTAREHGEEDEPVGGGEGRARPRERKRERESTAKKTIQGVGEHDRERIRERESKPIQRGKKNQAVGEEE</sequence>
<feature type="compositionally biased region" description="Basic and acidic residues" evidence="3">
    <location>
        <begin position="240"/>
        <end position="254"/>
    </location>
</feature>
<dbReference type="Gene3D" id="1.20.58.1520">
    <property type="match status" value="1"/>
</dbReference>
<dbReference type="GO" id="GO:0005737">
    <property type="term" value="C:cytoplasm"/>
    <property type="evidence" value="ECO:0007669"/>
    <property type="project" value="TreeGrafter"/>
</dbReference>